<gene>
    <name evidence="1" type="ORF">E2C01_020733</name>
</gene>
<dbReference type="Proteomes" id="UP000324222">
    <property type="component" value="Unassembled WGS sequence"/>
</dbReference>
<reference evidence="1 2" key="1">
    <citation type="submission" date="2019-05" db="EMBL/GenBank/DDBJ databases">
        <title>Another draft genome of Portunus trituberculatus and its Hox gene families provides insights of decapod evolution.</title>
        <authorList>
            <person name="Jeong J.-H."/>
            <person name="Song I."/>
            <person name="Kim S."/>
            <person name="Choi T."/>
            <person name="Kim D."/>
            <person name="Ryu S."/>
            <person name="Kim W."/>
        </authorList>
    </citation>
    <scope>NUCLEOTIDE SEQUENCE [LARGE SCALE GENOMIC DNA]</scope>
    <source>
        <tissue evidence="1">Muscle</tissue>
    </source>
</reference>
<proteinExistence type="predicted"/>
<evidence type="ECO:0000313" key="1">
    <source>
        <dbReference type="EMBL" id="MPC27560.1"/>
    </source>
</evidence>
<dbReference type="AlphaFoldDB" id="A0A5B7E0Z0"/>
<evidence type="ECO:0000313" key="2">
    <source>
        <dbReference type="Proteomes" id="UP000324222"/>
    </source>
</evidence>
<dbReference type="EMBL" id="VSRR010001767">
    <property type="protein sequence ID" value="MPC27560.1"/>
    <property type="molecule type" value="Genomic_DNA"/>
</dbReference>
<sequence>MIQPHLDVHACNVSLVGGQGGTHGAGKGMFVKASRVCTKNIDSQSGYSLHFDYLVKKSDWERQDPERRKLFIMVDDQDN</sequence>
<organism evidence="1 2">
    <name type="scientific">Portunus trituberculatus</name>
    <name type="common">Swimming crab</name>
    <name type="synonym">Neptunus trituberculatus</name>
    <dbReference type="NCBI Taxonomy" id="210409"/>
    <lineage>
        <taxon>Eukaryota</taxon>
        <taxon>Metazoa</taxon>
        <taxon>Ecdysozoa</taxon>
        <taxon>Arthropoda</taxon>
        <taxon>Crustacea</taxon>
        <taxon>Multicrustacea</taxon>
        <taxon>Malacostraca</taxon>
        <taxon>Eumalacostraca</taxon>
        <taxon>Eucarida</taxon>
        <taxon>Decapoda</taxon>
        <taxon>Pleocyemata</taxon>
        <taxon>Brachyura</taxon>
        <taxon>Eubrachyura</taxon>
        <taxon>Portunoidea</taxon>
        <taxon>Portunidae</taxon>
        <taxon>Portuninae</taxon>
        <taxon>Portunus</taxon>
    </lineage>
</organism>
<protein>
    <submittedName>
        <fullName evidence="1">Uncharacterized protein</fullName>
    </submittedName>
</protein>
<keyword evidence="2" id="KW-1185">Reference proteome</keyword>
<name>A0A5B7E0Z0_PORTR</name>
<accession>A0A5B7E0Z0</accession>
<comment type="caution">
    <text evidence="1">The sequence shown here is derived from an EMBL/GenBank/DDBJ whole genome shotgun (WGS) entry which is preliminary data.</text>
</comment>